<comment type="similarity">
    <text evidence="11">Belongs to the ABC transporter superfamily. Macrolide exporter (TC 3.A.1.122) family.</text>
</comment>
<sequence length="642" mass="68253">MNTPLISLHGITKQYGSGELATRVLHGIDLVIHRGEFVAIMGSSGSGKSTLMHILGCLDQPSGGEYRLMGRDVASLSGDELAALRRDTFGFVFQSYHLLGGLSARENVEVPALYSGLPRAERHARAEQLLTTLGLENRLKNRPSQLSGGQQQRVSIARALMNGGDIILADEPTGALDSHSGAEVMALLTGLARQGHTVILITHDPKVAAQADRIIEISDGRIIADPGPAQGRREHAPPARSRAGSSLATELLEAVRTAFRSLRSNLFRAALTLLGIVIGVASVITMLAIGNGSQQQVVQSISAMGSNLLVVRPGAPNQWGRRGASTLVAEDMEAIREVANVAAAVPEIGGTATLRAGNLDHSPEINATSADFPFARQWALSAGTFFTEDDEQSYATVAVLGQSVVDALFPDRDPLGQYVMVNNILFQVIGVMAPKGASPWGQDQDDVVFVPYTTGGLRLFGQRFLRNLVVAVDNVNRIGDTETEIHRLLLARHGVEDFQIRNMSSIIDTVSATTRTFTWLLGSIAAISLLVGGIGVMNIMLVSVTERTREIGIRMATGARTRHILQQFLTEALVVSALGGAIGVVLGLGAAALVARFDLPVYVSLSPVLLAFGCAFVTGLVFGWLPARKAARLDPVIALASE</sequence>
<dbReference type="SUPFAM" id="SSF52540">
    <property type="entry name" value="P-loop containing nucleoside triphosphate hydrolases"/>
    <property type="match status" value="1"/>
</dbReference>
<keyword evidence="9 13" id="KW-1133">Transmembrane helix</keyword>
<dbReference type="PROSITE" id="PS00211">
    <property type="entry name" value="ABC_TRANSPORTER_1"/>
    <property type="match status" value="1"/>
</dbReference>
<dbReference type="PANTHER" id="PTHR30572:SF14">
    <property type="entry name" value="MACROLIDE EXPORT ATP-BINDING_PERMEASE PROTEIN MACB"/>
    <property type="match status" value="1"/>
</dbReference>
<dbReference type="InterPro" id="IPR017871">
    <property type="entry name" value="ABC_transporter-like_CS"/>
</dbReference>
<keyword evidence="10 13" id="KW-0472">Membrane</keyword>
<accession>A0A291HT88</accession>
<dbReference type="Gene3D" id="3.40.50.300">
    <property type="entry name" value="P-loop containing nucleotide triphosphate hydrolases"/>
    <property type="match status" value="1"/>
</dbReference>
<reference evidence="16" key="1">
    <citation type="submission" date="2015-09" db="EMBL/GenBank/DDBJ databases">
        <authorList>
            <person name="Shao Z."/>
            <person name="Wang L."/>
        </authorList>
    </citation>
    <scope>NUCLEOTIDE SEQUENCE [LARGE SCALE GENOMIC DNA]</scope>
    <source>
        <strain evidence="16">F13-1</strain>
    </source>
</reference>
<evidence type="ECO:0000256" key="9">
    <source>
        <dbReference type="ARBA" id="ARBA00022989"/>
    </source>
</evidence>
<dbReference type="Proteomes" id="UP000217763">
    <property type="component" value="Chromosome"/>
</dbReference>
<keyword evidence="5 13" id="KW-0812">Transmembrane</keyword>
<dbReference type="Pfam" id="PF12704">
    <property type="entry name" value="MacB_PCD"/>
    <property type="match status" value="1"/>
</dbReference>
<evidence type="ECO:0000259" key="14">
    <source>
        <dbReference type="PROSITE" id="PS50893"/>
    </source>
</evidence>
<keyword evidence="3" id="KW-1003">Cell membrane</keyword>
<keyword evidence="6" id="KW-0547">Nucleotide-binding</keyword>
<protein>
    <recommendedName>
        <fullName evidence="12">Pyoverdine export ATP-binding/permease protein PvdT</fullName>
    </recommendedName>
</protein>
<proteinExistence type="inferred from homology"/>
<dbReference type="FunFam" id="3.40.50.300:FF:000032">
    <property type="entry name" value="Export ABC transporter ATP-binding protein"/>
    <property type="match status" value="1"/>
</dbReference>
<name>A0A291HT88_9GAMM</name>
<dbReference type="InterPro" id="IPR050250">
    <property type="entry name" value="Macrolide_Exporter_MacB"/>
</dbReference>
<dbReference type="RefSeq" id="WP_096780058.1">
    <property type="nucleotide sequence ID" value="NZ_CP012621.1"/>
</dbReference>
<keyword evidence="4" id="KW-0997">Cell inner membrane</keyword>
<evidence type="ECO:0000256" key="4">
    <source>
        <dbReference type="ARBA" id="ARBA00022519"/>
    </source>
</evidence>
<dbReference type="PANTHER" id="PTHR30572">
    <property type="entry name" value="MEMBRANE COMPONENT OF TRANSPORTER-RELATED"/>
    <property type="match status" value="1"/>
</dbReference>
<gene>
    <name evidence="15" type="ORF">AN401_17265</name>
</gene>
<dbReference type="GO" id="GO:0005524">
    <property type="term" value="F:ATP binding"/>
    <property type="evidence" value="ECO:0007669"/>
    <property type="project" value="UniProtKB-KW"/>
</dbReference>
<feature type="transmembrane region" description="Helical" evidence="13">
    <location>
        <begin position="266"/>
        <end position="289"/>
    </location>
</feature>
<feature type="transmembrane region" description="Helical" evidence="13">
    <location>
        <begin position="519"/>
        <end position="544"/>
    </location>
</feature>
<feature type="domain" description="ABC transporter" evidence="14">
    <location>
        <begin position="6"/>
        <end position="244"/>
    </location>
</feature>
<dbReference type="GO" id="GO:1902495">
    <property type="term" value="C:transmembrane transporter complex"/>
    <property type="evidence" value="ECO:0007669"/>
    <property type="project" value="UniProtKB-ARBA"/>
</dbReference>
<evidence type="ECO:0000256" key="6">
    <source>
        <dbReference type="ARBA" id="ARBA00022741"/>
    </source>
</evidence>
<evidence type="ECO:0000256" key="7">
    <source>
        <dbReference type="ARBA" id="ARBA00022840"/>
    </source>
</evidence>
<dbReference type="Pfam" id="PF02687">
    <property type="entry name" value="FtsX"/>
    <property type="match status" value="1"/>
</dbReference>
<feature type="transmembrane region" description="Helical" evidence="13">
    <location>
        <begin position="601"/>
        <end position="625"/>
    </location>
</feature>
<evidence type="ECO:0000256" key="13">
    <source>
        <dbReference type="SAM" id="Phobius"/>
    </source>
</evidence>
<dbReference type="EMBL" id="CP012621">
    <property type="protein sequence ID" value="ATG75383.1"/>
    <property type="molecule type" value="Genomic_DNA"/>
</dbReference>
<evidence type="ECO:0000256" key="11">
    <source>
        <dbReference type="ARBA" id="ARBA00038388"/>
    </source>
</evidence>
<dbReference type="GO" id="GO:0022857">
    <property type="term" value="F:transmembrane transporter activity"/>
    <property type="evidence" value="ECO:0007669"/>
    <property type="project" value="TreeGrafter"/>
</dbReference>
<dbReference type="KEGG" id="zdf:AN401_17265"/>
<organism evidence="15 16">
    <name type="scientific">Zobellella denitrificans</name>
    <dbReference type="NCBI Taxonomy" id="347534"/>
    <lineage>
        <taxon>Bacteria</taxon>
        <taxon>Pseudomonadati</taxon>
        <taxon>Pseudomonadota</taxon>
        <taxon>Gammaproteobacteria</taxon>
        <taxon>Aeromonadales</taxon>
        <taxon>Aeromonadaceae</taxon>
        <taxon>Zobellella</taxon>
    </lineage>
</organism>
<keyword evidence="7 15" id="KW-0067">ATP-binding</keyword>
<dbReference type="InterPro" id="IPR027417">
    <property type="entry name" value="P-loop_NTPase"/>
</dbReference>
<dbReference type="InterPro" id="IPR003439">
    <property type="entry name" value="ABC_transporter-like_ATP-bd"/>
</dbReference>
<dbReference type="SMART" id="SM00382">
    <property type="entry name" value="AAA"/>
    <property type="match status" value="1"/>
</dbReference>
<dbReference type="GO" id="GO:0005886">
    <property type="term" value="C:plasma membrane"/>
    <property type="evidence" value="ECO:0007669"/>
    <property type="project" value="UniProtKB-SubCell"/>
</dbReference>
<comment type="subcellular location">
    <subcellularLocation>
        <location evidence="1">Cell inner membrane</location>
        <topology evidence="1">Multi-pass membrane protein</topology>
    </subcellularLocation>
</comment>
<keyword evidence="2" id="KW-0813">Transport</keyword>
<dbReference type="GO" id="GO:0016887">
    <property type="term" value="F:ATP hydrolysis activity"/>
    <property type="evidence" value="ECO:0007669"/>
    <property type="project" value="InterPro"/>
</dbReference>
<evidence type="ECO:0000256" key="2">
    <source>
        <dbReference type="ARBA" id="ARBA00022448"/>
    </source>
</evidence>
<evidence type="ECO:0000256" key="3">
    <source>
        <dbReference type="ARBA" id="ARBA00022475"/>
    </source>
</evidence>
<evidence type="ECO:0000313" key="16">
    <source>
        <dbReference type="Proteomes" id="UP000217763"/>
    </source>
</evidence>
<evidence type="ECO:0000256" key="5">
    <source>
        <dbReference type="ARBA" id="ARBA00022692"/>
    </source>
</evidence>
<keyword evidence="16" id="KW-1185">Reference proteome</keyword>
<evidence type="ECO:0000256" key="8">
    <source>
        <dbReference type="ARBA" id="ARBA00022967"/>
    </source>
</evidence>
<dbReference type="InterPro" id="IPR003838">
    <property type="entry name" value="ABC3_permease_C"/>
</dbReference>
<dbReference type="AlphaFoldDB" id="A0A291HT88"/>
<feature type="transmembrane region" description="Helical" evidence="13">
    <location>
        <begin position="572"/>
        <end position="595"/>
    </location>
</feature>
<dbReference type="InterPro" id="IPR025857">
    <property type="entry name" value="MacB_PCD"/>
</dbReference>
<evidence type="ECO:0000256" key="10">
    <source>
        <dbReference type="ARBA" id="ARBA00023136"/>
    </source>
</evidence>
<dbReference type="Pfam" id="PF00005">
    <property type="entry name" value="ABC_tran"/>
    <property type="match status" value="1"/>
</dbReference>
<evidence type="ECO:0000256" key="12">
    <source>
        <dbReference type="ARBA" id="ARBA00041199"/>
    </source>
</evidence>
<dbReference type="PROSITE" id="PS50893">
    <property type="entry name" value="ABC_TRANSPORTER_2"/>
    <property type="match status" value="1"/>
</dbReference>
<dbReference type="InterPro" id="IPR017911">
    <property type="entry name" value="MacB-like_ATP-bd"/>
</dbReference>
<dbReference type="InterPro" id="IPR003593">
    <property type="entry name" value="AAA+_ATPase"/>
</dbReference>
<evidence type="ECO:0000256" key="1">
    <source>
        <dbReference type="ARBA" id="ARBA00004429"/>
    </source>
</evidence>
<evidence type="ECO:0000313" key="15">
    <source>
        <dbReference type="EMBL" id="ATG75383.1"/>
    </source>
</evidence>
<dbReference type="CDD" id="cd03255">
    <property type="entry name" value="ABC_MJ0796_LolCDE_FtsE"/>
    <property type="match status" value="1"/>
</dbReference>
<keyword evidence="8" id="KW-1278">Translocase</keyword>